<name>A0ABN9VW82_9DINO</name>
<sequence length="768" mass="80848">MDSQTGDALSLFSHVRVGDRLRVRAGMGYHADGKEYYKSGDEGEIMKIVTDTQGSDKAVVRWARTRQSSVAPIASLHKRFVRITEGLARTVGMLVGSTSSGYVFALDMATGEEIWATKASDEIQGVKGAVSGRNGVVVAATNRCKDRYCYRYRNQTNPLTPSNTVVRGLSASDGSALWEFKPTSPVWNMVPMYSNDSTTVMFSDFEGSAYCLDLLTGELKWQHQGAMGTYTQSFAVYFGPGNLLYTMGLKNEGSWSYEHNFGGRRTATRSQHPVSCPGAALGRAPRGGSGRSTRAPAGCGGSTTSRRAARLGRLRRDAQGRPGHPARHHHGPQLPLQVTVQDPEPGPPSTADSCGRGTAPRCGPTSAPATRTAPTSAGPWAAGPPVSRRRGRRRPSTCTVTSTSAARSGSSRDGARTTARTATGRSRCSPPSPPGSRSRTRDLAITFAPGMMAVSTCTSLIVFSTVDGAPSMRRDGAPGKEARGAVRVLSERAPEGDAAPPVLPVLARELPEADLPAGARAAQGCTAGAHAENHPARLQGALGFLGCDEQDRRPRIEGLTTLGSEGHAMRRSPPALPACRAEVLAAACGRVRRCPVRGTTRPGEPADGAAAPHSGRACPLRAPARAGPSQGRERLDAALHPRGRSPCSDAGLRRAPFGPVAAQPPGALCAPGSFRGPLSRHVEAEVAWGHPLRVAEISCGKVPYRVCLLQRQPGSCQPRPGEGHPRPRLPRVALSSSPLSFCLAAPPPSANYACSAEPLVPVSRIGGP</sequence>
<protein>
    <recommendedName>
        <fullName evidence="2">Pyrrolo-quinoline quinone repeat domain-containing protein</fullName>
    </recommendedName>
</protein>
<feature type="compositionally biased region" description="Low complexity" evidence="1">
    <location>
        <begin position="363"/>
        <end position="379"/>
    </location>
</feature>
<dbReference type="InterPro" id="IPR011047">
    <property type="entry name" value="Quinoprotein_ADH-like_sf"/>
</dbReference>
<feature type="region of interest" description="Disordered" evidence="1">
    <location>
        <begin position="597"/>
        <end position="632"/>
    </location>
</feature>
<dbReference type="InterPro" id="IPR018391">
    <property type="entry name" value="PQQ_b-propeller_rpt"/>
</dbReference>
<organism evidence="3 4">
    <name type="scientific">Prorocentrum cordatum</name>
    <dbReference type="NCBI Taxonomy" id="2364126"/>
    <lineage>
        <taxon>Eukaryota</taxon>
        <taxon>Sar</taxon>
        <taxon>Alveolata</taxon>
        <taxon>Dinophyceae</taxon>
        <taxon>Prorocentrales</taxon>
        <taxon>Prorocentraceae</taxon>
        <taxon>Prorocentrum</taxon>
    </lineage>
</organism>
<reference evidence="3" key="1">
    <citation type="submission" date="2023-10" db="EMBL/GenBank/DDBJ databases">
        <authorList>
            <person name="Chen Y."/>
            <person name="Shah S."/>
            <person name="Dougan E. K."/>
            <person name="Thang M."/>
            <person name="Chan C."/>
        </authorList>
    </citation>
    <scope>NUCLEOTIDE SEQUENCE [LARGE SCALE GENOMIC DNA]</scope>
</reference>
<dbReference type="EMBL" id="CAUYUJ010017782">
    <property type="protein sequence ID" value="CAK0877836.1"/>
    <property type="molecule type" value="Genomic_DNA"/>
</dbReference>
<dbReference type="InterPro" id="IPR015943">
    <property type="entry name" value="WD40/YVTN_repeat-like_dom_sf"/>
</dbReference>
<keyword evidence="4" id="KW-1185">Reference proteome</keyword>
<feature type="domain" description="Pyrrolo-quinoline quinone repeat" evidence="2">
    <location>
        <begin position="82"/>
        <end position="232"/>
    </location>
</feature>
<feature type="compositionally biased region" description="Low complexity" evidence="1">
    <location>
        <begin position="399"/>
        <end position="429"/>
    </location>
</feature>
<dbReference type="Proteomes" id="UP001189429">
    <property type="component" value="Unassembled WGS sequence"/>
</dbReference>
<comment type="caution">
    <text evidence="3">The sequence shown here is derived from an EMBL/GenBank/DDBJ whole genome shotgun (WGS) entry which is preliminary data.</text>
</comment>
<proteinExistence type="predicted"/>
<dbReference type="Pfam" id="PF13360">
    <property type="entry name" value="PQQ_2"/>
    <property type="match status" value="1"/>
</dbReference>
<dbReference type="InterPro" id="IPR002372">
    <property type="entry name" value="PQQ_rpt_dom"/>
</dbReference>
<accession>A0ABN9VW82</accession>
<evidence type="ECO:0000256" key="1">
    <source>
        <dbReference type="SAM" id="MobiDB-lite"/>
    </source>
</evidence>
<dbReference type="SMART" id="SM00564">
    <property type="entry name" value="PQQ"/>
    <property type="match status" value="3"/>
</dbReference>
<dbReference type="SUPFAM" id="SSF50998">
    <property type="entry name" value="Quinoprotein alcohol dehydrogenase-like"/>
    <property type="match status" value="1"/>
</dbReference>
<evidence type="ECO:0000313" key="4">
    <source>
        <dbReference type="Proteomes" id="UP001189429"/>
    </source>
</evidence>
<feature type="region of interest" description="Disordered" evidence="1">
    <location>
        <begin position="264"/>
        <end position="440"/>
    </location>
</feature>
<dbReference type="Gene3D" id="2.130.10.10">
    <property type="entry name" value="YVTN repeat-like/Quinoprotein amine dehydrogenase"/>
    <property type="match status" value="1"/>
</dbReference>
<evidence type="ECO:0000259" key="2">
    <source>
        <dbReference type="Pfam" id="PF13360"/>
    </source>
</evidence>
<gene>
    <name evidence="3" type="ORF">PCOR1329_LOCUS61783</name>
</gene>
<evidence type="ECO:0000313" key="3">
    <source>
        <dbReference type="EMBL" id="CAK0877836.1"/>
    </source>
</evidence>